<dbReference type="PANTHER" id="PTHR33393:SF13">
    <property type="entry name" value="PGA BIOSYNTHESIS PROTEIN CAPA"/>
    <property type="match status" value="1"/>
</dbReference>
<comment type="caution">
    <text evidence="3">The sequence shown here is derived from an EMBL/GenBank/DDBJ whole genome shotgun (WGS) entry which is preliminary data.</text>
</comment>
<accession>A0ABQ0TSQ1</accession>
<dbReference type="Gene3D" id="3.60.21.10">
    <property type="match status" value="1"/>
</dbReference>
<dbReference type="SMART" id="SM00854">
    <property type="entry name" value="PGA_cap"/>
    <property type="match status" value="1"/>
</dbReference>
<dbReference type="PANTHER" id="PTHR33393">
    <property type="entry name" value="POLYGLUTAMINE SYNTHESIS ACCESSORY PROTEIN RV0574C-RELATED"/>
    <property type="match status" value="1"/>
</dbReference>
<comment type="similarity">
    <text evidence="1">Belongs to the CapA family.</text>
</comment>
<sequence>MVQNTLVFSLLAVLSVGLFLAVDMFMKNGSSTDDPTSHEATDHENIPEEPTVALTFVGDVMMSGNVEKRLLEKGFDFPFAHVRSVFLQDDYTIANLETPVTLRGTPSENKEFVYKSAPESVPAMKAAGIDAVNLANNHSMDQGVEGLLDTFAALDENQIAYVGAGKDAKRAYAPVYVEKKGIRIALLGFSRVIPEVSWYAGKNQPGLAATYDPELAVKAIQEAKKNADLVVVIAHWGKEKVDFPVDHQKMLARAYIDAGADLIVGGHPHVLQGFEQYQDKWIAYSMGNFIFTRAVEPKTWDSMVLQATCTKTGDCHLKMLPYYAELGQAVPMNDADGAALIKRIESISENVTIEADGSVLAKRS</sequence>
<evidence type="ECO:0000256" key="1">
    <source>
        <dbReference type="ARBA" id="ARBA00005662"/>
    </source>
</evidence>
<dbReference type="Pfam" id="PF09587">
    <property type="entry name" value="PGA_cap"/>
    <property type="match status" value="1"/>
</dbReference>
<dbReference type="EMBL" id="BJON01000015">
    <property type="protein sequence ID" value="GED70422.1"/>
    <property type="molecule type" value="Genomic_DNA"/>
</dbReference>
<reference evidence="3 4" key="1">
    <citation type="submission" date="2019-06" db="EMBL/GenBank/DDBJ databases">
        <title>Whole genome shotgun sequence of Brevibacillus reuszeri NBRC 15719.</title>
        <authorList>
            <person name="Hosoyama A."/>
            <person name="Uohara A."/>
            <person name="Ohji S."/>
            <person name="Ichikawa N."/>
        </authorList>
    </citation>
    <scope>NUCLEOTIDE SEQUENCE [LARGE SCALE GENOMIC DNA]</scope>
    <source>
        <strain evidence="3 4">NBRC 15719</strain>
    </source>
</reference>
<dbReference type="Proteomes" id="UP000319578">
    <property type="component" value="Unassembled WGS sequence"/>
</dbReference>
<keyword evidence="4" id="KW-1185">Reference proteome</keyword>
<dbReference type="CDD" id="cd07381">
    <property type="entry name" value="MPP_CapA"/>
    <property type="match status" value="1"/>
</dbReference>
<protein>
    <submittedName>
        <fullName evidence="3">Capsular polysaccharide biosynthesis protein</fullName>
    </submittedName>
</protein>
<dbReference type="SUPFAM" id="SSF56300">
    <property type="entry name" value="Metallo-dependent phosphatases"/>
    <property type="match status" value="1"/>
</dbReference>
<dbReference type="InterPro" id="IPR019079">
    <property type="entry name" value="Capsule_synth_CapA"/>
</dbReference>
<dbReference type="InterPro" id="IPR052169">
    <property type="entry name" value="CW_Biosynth-Accessory"/>
</dbReference>
<proteinExistence type="inferred from homology"/>
<feature type="domain" description="Capsule synthesis protein CapA" evidence="2">
    <location>
        <begin position="53"/>
        <end position="293"/>
    </location>
</feature>
<gene>
    <name evidence="3" type="ORF">BRE01_41240</name>
</gene>
<name>A0ABQ0TSQ1_9BACL</name>
<dbReference type="InterPro" id="IPR029052">
    <property type="entry name" value="Metallo-depent_PP-like"/>
</dbReference>
<organism evidence="3 4">
    <name type="scientific">Brevibacillus reuszeri</name>
    <dbReference type="NCBI Taxonomy" id="54915"/>
    <lineage>
        <taxon>Bacteria</taxon>
        <taxon>Bacillati</taxon>
        <taxon>Bacillota</taxon>
        <taxon>Bacilli</taxon>
        <taxon>Bacillales</taxon>
        <taxon>Paenibacillaceae</taxon>
        <taxon>Brevibacillus</taxon>
    </lineage>
</organism>
<evidence type="ECO:0000313" key="4">
    <source>
        <dbReference type="Proteomes" id="UP000319578"/>
    </source>
</evidence>
<evidence type="ECO:0000313" key="3">
    <source>
        <dbReference type="EMBL" id="GED70422.1"/>
    </source>
</evidence>
<evidence type="ECO:0000259" key="2">
    <source>
        <dbReference type="SMART" id="SM00854"/>
    </source>
</evidence>